<gene>
    <name evidence="2" type="ORF">PFICI_08574</name>
</gene>
<keyword evidence="1" id="KW-0472">Membrane</keyword>
<dbReference type="RefSeq" id="XP_007835346.1">
    <property type="nucleotide sequence ID" value="XM_007837155.1"/>
</dbReference>
<dbReference type="eggNOG" id="ENOG502SN66">
    <property type="taxonomic scope" value="Eukaryota"/>
</dbReference>
<reference evidence="3" key="1">
    <citation type="journal article" date="2015" name="BMC Genomics">
        <title>Genomic and transcriptomic analysis of the endophytic fungus Pestalotiopsis fici reveals its lifestyle and high potential for synthesis of natural products.</title>
        <authorList>
            <person name="Wang X."/>
            <person name="Zhang X."/>
            <person name="Liu L."/>
            <person name="Xiang M."/>
            <person name="Wang W."/>
            <person name="Sun X."/>
            <person name="Che Y."/>
            <person name="Guo L."/>
            <person name="Liu G."/>
            <person name="Guo L."/>
            <person name="Wang C."/>
            <person name="Yin W.B."/>
            <person name="Stadler M."/>
            <person name="Zhang X."/>
            <person name="Liu X."/>
        </authorList>
    </citation>
    <scope>NUCLEOTIDE SEQUENCE [LARGE SCALE GENOMIC DNA]</scope>
    <source>
        <strain evidence="3">W106-1 / CGMCC3.15140</strain>
    </source>
</reference>
<dbReference type="AlphaFoldDB" id="W3X0R6"/>
<sequence>MVNIIAIIIPIFVIFFLLAFWLKCSSRGRKFQEKRLRFRAKVNPFYRAQYKAYQNRLQAEVEKRNIEERDTTKGTPVWFSRHIYHGALQHWVMYINETKYELRRDIESGTYRHNIQNVDWDIKREKREAALQKKQIPDVDGFYICLIGWTRLSEDVLEEKCRTLMQNEFDEYNLFWNNCQHFLKQFADKIISTKALDWAWFRENTKTEYQNCQQLPKPPDALVQMQINTLHHNGHSHAATQLQNSLIAQQQMMNGAQMTANGGLPPGFVGGLPPGAGGITG</sequence>
<dbReference type="OMA" id="HWAIITH"/>
<evidence type="ECO:0008006" key="4">
    <source>
        <dbReference type="Google" id="ProtNLM"/>
    </source>
</evidence>
<accession>W3X0R6</accession>
<dbReference type="OrthoDB" id="3625606at2759"/>
<name>W3X0R6_PESFW</name>
<dbReference type="Gene3D" id="3.90.1720.30">
    <property type="entry name" value="PPPDE domains"/>
    <property type="match status" value="1"/>
</dbReference>
<organism evidence="2 3">
    <name type="scientific">Pestalotiopsis fici (strain W106-1 / CGMCC3.15140)</name>
    <dbReference type="NCBI Taxonomy" id="1229662"/>
    <lineage>
        <taxon>Eukaryota</taxon>
        <taxon>Fungi</taxon>
        <taxon>Dikarya</taxon>
        <taxon>Ascomycota</taxon>
        <taxon>Pezizomycotina</taxon>
        <taxon>Sordariomycetes</taxon>
        <taxon>Xylariomycetidae</taxon>
        <taxon>Amphisphaeriales</taxon>
        <taxon>Sporocadaceae</taxon>
        <taxon>Pestalotiopsis</taxon>
    </lineage>
</organism>
<dbReference type="KEGG" id="pfy:PFICI_08574"/>
<keyword evidence="3" id="KW-1185">Reference proteome</keyword>
<dbReference type="Proteomes" id="UP000030651">
    <property type="component" value="Unassembled WGS sequence"/>
</dbReference>
<evidence type="ECO:0000313" key="3">
    <source>
        <dbReference type="Proteomes" id="UP000030651"/>
    </source>
</evidence>
<evidence type="ECO:0000256" key="1">
    <source>
        <dbReference type="SAM" id="Phobius"/>
    </source>
</evidence>
<feature type="transmembrane region" description="Helical" evidence="1">
    <location>
        <begin position="6"/>
        <end position="24"/>
    </location>
</feature>
<dbReference type="HOGENOM" id="CLU_990812_0_0_1"/>
<dbReference type="InterPro" id="IPR042266">
    <property type="entry name" value="PPPDE_sf"/>
</dbReference>
<keyword evidence="1" id="KW-1133">Transmembrane helix</keyword>
<keyword evidence="1" id="KW-0812">Transmembrane</keyword>
<proteinExistence type="predicted"/>
<dbReference type="GeneID" id="19273587"/>
<dbReference type="InParanoid" id="W3X0R6"/>
<evidence type="ECO:0000313" key="2">
    <source>
        <dbReference type="EMBL" id="ETS78721.1"/>
    </source>
</evidence>
<dbReference type="EMBL" id="KI912114">
    <property type="protein sequence ID" value="ETS78721.1"/>
    <property type="molecule type" value="Genomic_DNA"/>
</dbReference>
<protein>
    <recommendedName>
        <fullName evidence="4">PPPDE domain-containing protein</fullName>
    </recommendedName>
</protein>